<dbReference type="PATRIC" id="fig|1423738.3.peg.905"/>
<dbReference type="AlphaFoldDB" id="A0A0R2BRC3"/>
<dbReference type="STRING" id="1423738.FC84_GL000895"/>
<name>A0A0R2BRC3_9LACO</name>
<dbReference type="EMBL" id="AYYK01000017">
    <property type="protein sequence ID" value="KRM78454.1"/>
    <property type="molecule type" value="Genomic_DNA"/>
</dbReference>
<reference evidence="2 3" key="1">
    <citation type="journal article" date="2015" name="Genome Announc.">
        <title>Expanding the biotechnology potential of lactobacilli through comparative genomics of 213 strains and associated genera.</title>
        <authorList>
            <person name="Sun Z."/>
            <person name="Harris H.M."/>
            <person name="McCann A."/>
            <person name="Guo C."/>
            <person name="Argimon S."/>
            <person name="Zhang W."/>
            <person name="Yang X."/>
            <person name="Jeffery I.B."/>
            <person name="Cooney J.C."/>
            <person name="Kagawa T.F."/>
            <person name="Liu W."/>
            <person name="Song Y."/>
            <person name="Salvetti E."/>
            <person name="Wrobel A."/>
            <person name="Rasinkangas P."/>
            <person name="Parkhill J."/>
            <person name="Rea M.C."/>
            <person name="O'Sullivan O."/>
            <person name="Ritari J."/>
            <person name="Douillard F.P."/>
            <person name="Paul Ross R."/>
            <person name="Yang R."/>
            <person name="Briner A.E."/>
            <person name="Felis G.E."/>
            <person name="de Vos W.M."/>
            <person name="Barrangou R."/>
            <person name="Klaenhammer T.R."/>
            <person name="Caufield P.W."/>
            <person name="Cui Y."/>
            <person name="Zhang H."/>
            <person name="O'Toole P.W."/>
        </authorList>
    </citation>
    <scope>NUCLEOTIDE SEQUENCE [LARGE SCALE GENOMIC DNA]</scope>
    <source>
        <strain evidence="2 3">DSM 20335</strain>
    </source>
</reference>
<keyword evidence="1" id="KW-0175">Coiled coil</keyword>
<evidence type="ECO:0008006" key="4">
    <source>
        <dbReference type="Google" id="ProtNLM"/>
    </source>
</evidence>
<evidence type="ECO:0000313" key="2">
    <source>
        <dbReference type="EMBL" id="KRM78454.1"/>
    </source>
</evidence>
<accession>A0A0R2BRC3</accession>
<feature type="coiled-coil region" evidence="1">
    <location>
        <begin position="4"/>
        <end position="31"/>
    </location>
</feature>
<keyword evidence="3" id="KW-1185">Reference proteome</keyword>
<proteinExistence type="predicted"/>
<evidence type="ECO:0000313" key="3">
    <source>
        <dbReference type="Proteomes" id="UP000051813"/>
    </source>
</evidence>
<dbReference type="Proteomes" id="UP000051813">
    <property type="component" value="Unassembled WGS sequence"/>
</dbReference>
<comment type="caution">
    <text evidence="2">The sequence shown here is derived from an EMBL/GenBank/DDBJ whole genome shotgun (WGS) entry which is preliminary data.</text>
</comment>
<evidence type="ECO:0000256" key="1">
    <source>
        <dbReference type="SAM" id="Coils"/>
    </source>
</evidence>
<organism evidence="2 3">
    <name type="scientific">Lapidilactobacillus dextrinicus DSM 20335</name>
    <dbReference type="NCBI Taxonomy" id="1423738"/>
    <lineage>
        <taxon>Bacteria</taxon>
        <taxon>Bacillati</taxon>
        <taxon>Bacillota</taxon>
        <taxon>Bacilli</taxon>
        <taxon>Lactobacillales</taxon>
        <taxon>Lactobacillaceae</taxon>
        <taxon>Lapidilactobacillus</taxon>
    </lineage>
</organism>
<protein>
    <recommendedName>
        <fullName evidence="4">TPR repeat-containing protein</fullName>
    </recommendedName>
</protein>
<sequence length="314" mass="36299">MLKIAQYTESIANLVGLAQEAEQNKNRLQAKKYFQRALELAQPFELVQQYFDFLQRSQDFAEARQLLADFEQEFLRNGQLTDYWQKLWLIADYVILDQSYQRLQYQHYQFSAVEKKQWQGLQQQLATVVIEPDKIAQLTANLLQAATTKTGGNAAVVLAKMQSLTPDAYVQVAQPTLASPMLNPEVRVKLLDEISLFSATYSLTLNWRGELRLLSTDQLTPMQYVPELEQFAVDFAQAQFDQTPDTVDQQLAMSNLLTYILLTYPFCEQELQPHEIWRQFLSKGQIPATANAKEVKELSYWQEQERNLLNNLNA</sequence>
<gene>
    <name evidence="2" type="ORF">FC84_GL000895</name>
</gene>